<evidence type="ECO:0000313" key="14">
    <source>
        <dbReference type="EMBL" id="GGG16009.1"/>
    </source>
</evidence>
<dbReference type="InterPro" id="IPR036318">
    <property type="entry name" value="FAD-bd_PCMH-like_sf"/>
</dbReference>
<dbReference type="Pfam" id="PF00571">
    <property type="entry name" value="CBS"/>
    <property type="match status" value="2"/>
</dbReference>
<dbReference type="Pfam" id="PF03471">
    <property type="entry name" value="CorC_HlyC"/>
    <property type="match status" value="1"/>
</dbReference>
<dbReference type="InterPro" id="IPR046342">
    <property type="entry name" value="CBS_dom_sf"/>
</dbReference>
<dbReference type="SMART" id="SM01091">
    <property type="entry name" value="CorC_HlyC"/>
    <property type="match status" value="1"/>
</dbReference>
<evidence type="ECO:0000313" key="15">
    <source>
        <dbReference type="Proteomes" id="UP000616608"/>
    </source>
</evidence>
<feature type="domain" description="CBS" evidence="12">
    <location>
        <begin position="260"/>
        <end position="320"/>
    </location>
</feature>
<dbReference type="InterPro" id="IPR016169">
    <property type="entry name" value="FAD-bd_PCMH_sub2"/>
</dbReference>
<evidence type="ECO:0000256" key="8">
    <source>
        <dbReference type="ARBA" id="ARBA00023136"/>
    </source>
</evidence>
<reference evidence="14" key="1">
    <citation type="journal article" date="2014" name="Int. J. Syst. Evol. Microbiol.">
        <title>Complete genome sequence of Corynebacterium casei LMG S-19264T (=DSM 44701T), isolated from a smear-ripened cheese.</title>
        <authorList>
            <consortium name="US DOE Joint Genome Institute (JGI-PGF)"/>
            <person name="Walter F."/>
            <person name="Albersmeier A."/>
            <person name="Kalinowski J."/>
            <person name="Ruckert C."/>
        </authorList>
    </citation>
    <scope>NUCLEOTIDE SEQUENCE</scope>
    <source>
        <strain evidence="14">CGMCC 1.15760</strain>
    </source>
</reference>
<keyword evidence="3" id="KW-1003">Cell membrane</keyword>
<evidence type="ECO:0000256" key="3">
    <source>
        <dbReference type="ARBA" id="ARBA00022475"/>
    </source>
</evidence>
<name>A0A917FZZ9_9BACI</name>
<evidence type="ECO:0000256" key="1">
    <source>
        <dbReference type="ARBA" id="ARBA00004651"/>
    </source>
</evidence>
<dbReference type="CDD" id="cd04590">
    <property type="entry name" value="CBS_pair_CorC_HlyC_assoc"/>
    <property type="match status" value="1"/>
</dbReference>
<dbReference type="InterPro" id="IPR000644">
    <property type="entry name" value="CBS_dom"/>
</dbReference>
<dbReference type="InterPro" id="IPR005170">
    <property type="entry name" value="Transptr-assoc_dom"/>
</dbReference>
<protein>
    <recommendedName>
        <fullName evidence="16">HlyC/CorC family transporter</fullName>
    </recommendedName>
</protein>
<dbReference type="InterPro" id="IPR002550">
    <property type="entry name" value="CNNM"/>
</dbReference>
<feature type="transmembrane region" description="Helical" evidence="11">
    <location>
        <begin position="117"/>
        <end position="135"/>
    </location>
</feature>
<feature type="transmembrane region" description="Helical" evidence="11">
    <location>
        <begin position="36"/>
        <end position="56"/>
    </location>
</feature>
<accession>A0A917FZZ9</accession>
<feature type="domain" description="CNNM transmembrane" evidence="13">
    <location>
        <begin position="1"/>
        <end position="179"/>
    </location>
</feature>
<dbReference type="GO" id="GO:0005886">
    <property type="term" value="C:plasma membrane"/>
    <property type="evidence" value="ECO:0007669"/>
    <property type="project" value="UniProtKB-SubCell"/>
</dbReference>
<feature type="domain" description="CBS" evidence="12">
    <location>
        <begin position="198"/>
        <end position="258"/>
    </location>
</feature>
<evidence type="ECO:0000256" key="11">
    <source>
        <dbReference type="SAM" id="Phobius"/>
    </source>
</evidence>
<dbReference type="InterPro" id="IPR044751">
    <property type="entry name" value="Ion_transp-like_CBS"/>
</dbReference>
<feature type="transmembrane region" description="Helical" evidence="11">
    <location>
        <begin position="77"/>
        <end position="97"/>
    </location>
</feature>
<dbReference type="Proteomes" id="UP000616608">
    <property type="component" value="Unassembled WGS sequence"/>
</dbReference>
<evidence type="ECO:0008006" key="16">
    <source>
        <dbReference type="Google" id="ProtNLM"/>
    </source>
</evidence>
<dbReference type="Pfam" id="PF01595">
    <property type="entry name" value="CNNM"/>
    <property type="match status" value="1"/>
</dbReference>
<evidence type="ECO:0000259" key="13">
    <source>
        <dbReference type="PROSITE" id="PS51846"/>
    </source>
</evidence>
<gene>
    <name evidence="14" type="ORF">GCM10007425_07910</name>
</gene>
<dbReference type="PANTHER" id="PTHR43099:SF2">
    <property type="entry name" value="UPF0053 PROTEIN YRKA"/>
    <property type="match status" value="1"/>
</dbReference>
<dbReference type="SUPFAM" id="SSF56176">
    <property type="entry name" value="FAD-binding/transporter-associated domain-like"/>
    <property type="match status" value="1"/>
</dbReference>
<keyword evidence="5" id="KW-0677">Repeat</keyword>
<comment type="subcellular location">
    <subcellularLocation>
        <location evidence="1">Cell membrane</location>
        <topology evidence="1">Multi-pass membrane protein</topology>
    </subcellularLocation>
</comment>
<evidence type="ECO:0000256" key="9">
    <source>
        <dbReference type="PROSITE-ProRule" id="PRU00703"/>
    </source>
</evidence>
<keyword evidence="6 10" id="KW-1133">Transmembrane helix</keyword>
<dbReference type="PROSITE" id="PS51846">
    <property type="entry name" value="CNNM"/>
    <property type="match status" value="1"/>
</dbReference>
<dbReference type="InterPro" id="IPR051676">
    <property type="entry name" value="UPF0053_domain"/>
</dbReference>
<keyword evidence="8 10" id="KW-0472">Membrane</keyword>
<keyword evidence="15" id="KW-1185">Reference proteome</keyword>
<reference evidence="14" key="2">
    <citation type="submission" date="2020-09" db="EMBL/GenBank/DDBJ databases">
        <authorList>
            <person name="Sun Q."/>
            <person name="Zhou Y."/>
        </authorList>
    </citation>
    <scope>NUCLEOTIDE SEQUENCE</scope>
    <source>
        <strain evidence="14">CGMCC 1.15760</strain>
    </source>
</reference>
<comment type="caution">
    <text evidence="14">The sequence shown here is derived from an EMBL/GenBank/DDBJ whole genome shotgun (WGS) entry which is preliminary data.</text>
</comment>
<sequence length="418" mass="47338">MEFAVVKVRKSRIEQLAETGKKRATIAYKVIQDLDYYLSACQLGITITAIALGAFTKPYVQKIIEPLLQSFSLSGTTLNLMAYVVALAIVTYLHVVIGEMAPKTLAIQFSERVTLQLATPLYYFGKVMAPFIHLLNGTSRFLLTKLGVKPKPETAHFSEEELQMIATESFHDGKIDRHELAYLLNVFKYDERTAKDIMTPRTQMVTVDAAMTSAMILETIATHQRTRYPVTLENDKDHIQGFVKANQLLTCILSEQAIDMTTLMKPTCFIFEHASLHDALTTMQQYKAYMAIIVDEYGGTAGLLTREDIVEELVGEIRDEFDTDELDDIYQLSPHEYVLNGLVLLDDIEEKYPISFTDREGIDTIGGWLLQCVLRANHPLEVGLMIQDKEQIWVITAIENFQITQVLLKQQVREVNPS</sequence>
<evidence type="ECO:0000256" key="2">
    <source>
        <dbReference type="ARBA" id="ARBA00006337"/>
    </source>
</evidence>
<evidence type="ECO:0000256" key="5">
    <source>
        <dbReference type="ARBA" id="ARBA00022737"/>
    </source>
</evidence>
<dbReference type="SUPFAM" id="SSF54631">
    <property type="entry name" value="CBS-domain pair"/>
    <property type="match status" value="1"/>
</dbReference>
<evidence type="ECO:0000256" key="4">
    <source>
        <dbReference type="ARBA" id="ARBA00022692"/>
    </source>
</evidence>
<dbReference type="EMBL" id="BMJT01000002">
    <property type="protein sequence ID" value="GGG16009.1"/>
    <property type="molecule type" value="Genomic_DNA"/>
</dbReference>
<keyword evidence="4 10" id="KW-0812">Transmembrane</keyword>
<organism evidence="14 15">
    <name type="scientific">Lysinibacillus alkalisoli</name>
    <dbReference type="NCBI Taxonomy" id="1911548"/>
    <lineage>
        <taxon>Bacteria</taxon>
        <taxon>Bacillati</taxon>
        <taxon>Bacillota</taxon>
        <taxon>Bacilli</taxon>
        <taxon>Bacillales</taxon>
        <taxon>Bacillaceae</taxon>
        <taxon>Lysinibacillus</taxon>
    </lineage>
</organism>
<evidence type="ECO:0000259" key="12">
    <source>
        <dbReference type="PROSITE" id="PS51371"/>
    </source>
</evidence>
<proteinExistence type="inferred from homology"/>
<comment type="similarity">
    <text evidence="2">Belongs to the UPF0053 family.</text>
</comment>
<keyword evidence="7 9" id="KW-0129">CBS domain</keyword>
<dbReference type="PANTHER" id="PTHR43099">
    <property type="entry name" value="UPF0053 PROTEIN YRKA"/>
    <property type="match status" value="1"/>
</dbReference>
<dbReference type="AlphaFoldDB" id="A0A917FZZ9"/>
<evidence type="ECO:0000256" key="7">
    <source>
        <dbReference type="ARBA" id="ARBA00023122"/>
    </source>
</evidence>
<evidence type="ECO:0000256" key="10">
    <source>
        <dbReference type="PROSITE-ProRule" id="PRU01193"/>
    </source>
</evidence>
<dbReference type="Gene3D" id="3.30.465.10">
    <property type="match status" value="1"/>
</dbReference>
<evidence type="ECO:0000256" key="6">
    <source>
        <dbReference type="ARBA" id="ARBA00022989"/>
    </source>
</evidence>
<dbReference type="PROSITE" id="PS51371">
    <property type="entry name" value="CBS"/>
    <property type="match status" value="2"/>
</dbReference>
<dbReference type="GO" id="GO:0050660">
    <property type="term" value="F:flavin adenine dinucleotide binding"/>
    <property type="evidence" value="ECO:0007669"/>
    <property type="project" value="InterPro"/>
</dbReference>
<dbReference type="Gene3D" id="3.10.580.10">
    <property type="entry name" value="CBS-domain"/>
    <property type="match status" value="1"/>
</dbReference>